<evidence type="ECO:0000313" key="2">
    <source>
        <dbReference type="EMBL" id="OJG36659.1"/>
    </source>
</evidence>
<dbReference type="Pfam" id="PF21948">
    <property type="entry name" value="LplA-B_cat"/>
    <property type="match status" value="1"/>
</dbReference>
<dbReference type="InterPro" id="IPR050664">
    <property type="entry name" value="Octanoyltrans_LipM/LipL"/>
</dbReference>
<protein>
    <recommendedName>
        <fullName evidence="1">BPL/LPL catalytic domain-containing protein</fullName>
    </recommendedName>
</protein>
<accession>A0A1L8SX68</accession>
<dbReference type="InterPro" id="IPR045864">
    <property type="entry name" value="aa-tRNA-synth_II/BPL/LPL"/>
</dbReference>
<evidence type="ECO:0000259" key="1">
    <source>
        <dbReference type="PROSITE" id="PS51733"/>
    </source>
</evidence>
<dbReference type="GO" id="GO:0016740">
    <property type="term" value="F:transferase activity"/>
    <property type="evidence" value="ECO:0007669"/>
    <property type="project" value="UniProtKB-ARBA"/>
</dbReference>
<name>A0A1L8SX68_9ENTE</name>
<dbReference type="PROSITE" id="PS51733">
    <property type="entry name" value="BPL_LPL_CATALYTIC"/>
    <property type="match status" value="1"/>
</dbReference>
<keyword evidence="3" id="KW-1185">Reference proteome</keyword>
<dbReference type="SUPFAM" id="SSF55681">
    <property type="entry name" value="Class II aaRS and biotin synthetases"/>
    <property type="match status" value="1"/>
</dbReference>
<feature type="domain" description="BPL/LPL catalytic" evidence="1">
    <location>
        <begin position="50"/>
        <end position="233"/>
    </location>
</feature>
<evidence type="ECO:0000313" key="3">
    <source>
        <dbReference type="Proteomes" id="UP000183700"/>
    </source>
</evidence>
<sequence length="285" mass="32229">MFLFIIGKETMKREEDFMKEALLFDQGMLSESELFNPFALTDVLTEFSGEQQQPVIHFWQLPKTLILGMKDSRVPHLNDALKTVHQQDYRLVLRNSGGLGVINDTGILNISLILPKETIAGSIDDGYQAMVDWFQHTPFGSLGLTVGEVADSYCPGKFDLSIKGKKIAGIAQRRIKDGVAIMMYLSVDGDQNLRGEIVRSFYQSGLQDQFGIDYPSVDPSSMTTLAETAPFDVSLASVKKELLHAMPHQDQSAFLPKFFQMEEYQRRIENMRQRNTTIQEVLHDL</sequence>
<dbReference type="GO" id="GO:0009249">
    <property type="term" value="P:protein lipoylation"/>
    <property type="evidence" value="ECO:0007669"/>
    <property type="project" value="UniProtKB-ARBA"/>
</dbReference>
<reference evidence="2 3" key="1">
    <citation type="submission" date="2014-12" db="EMBL/GenBank/DDBJ databases">
        <title>Draft genome sequences of 29 type strains of Enterococci.</title>
        <authorList>
            <person name="Zhong Z."/>
            <person name="Sun Z."/>
            <person name="Liu W."/>
            <person name="Zhang W."/>
            <person name="Zhang H."/>
        </authorList>
    </citation>
    <scope>NUCLEOTIDE SEQUENCE [LARGE SCALE GENOMIC DNA]</scope>
    <source>
        <strain evidence="2 3">DSM 22802</strain>
    </source>
</reference>
<dbReference type="Gene3D" id="3.30.930.10">
    <property type="entry name" value="Bira Bifunctional Protein, Domain 2"/>
    <property type="match status" value="1"/>
</dbReference>
<dbReference type="Proteomes" id="UP000183700">
    <property type="component" value="Unassembled WGS sequence"/>
</dbReference>
<proteinExistence type="predicted"/>
<comment type="caution">
    <text evidence="2">The sequence shown here is derived from an EMBL/GenBank/DDBJ whole genome shotgun (WGS) entry which is preliminary data.</text>
</comment>
<dbReference type="STRING" id="319970.RV00_GL001104"/>
<dbReference type="InterPro" id="IPR004143">
    <property type="entry name" value="BPL_LPL_catalytic"/>
</dbReference>
<dbReference type="PANTHER" id="PTHR43679:SF2">
    <property type="entry name" value="OCTANOYL-[GCVH]:PROTEIN N-OCTANOYLTRANSFERASE"/>
    <property type="match status" value="1"/>
</dbReference>
<dbReference type="PANTHER" id="PTHR43679">
    <property type="entry name" value="OCTANOYLTRANSFERASE LIPM-RELATED"/>
    <property type="match status" value="1"/>
</dbReference>
<dbReference type="EMBL" id="JXKM01000002">
    <property type="protein sequence ID" value="OJG36659.1"/>
    <property type="molecule type" value="Genomic_DNA"/>
</dbReference>
<organism evidence="2 3">
    <name type="scientific">Enterococcus devriesei</name>
    <dbReference type="NCBI Taxonomy" id="319970"/>
    <lineage>
        <taxon>Bacteria</taxon>
        <taxon>Bacillati</taxon>
        <taxon>Bacillota</taxon>
        <taxon>Bacilli</taxon>
        <taxon>Lactobacillales</taxon>
        <taxon>Enterococcaceae</taxon>
        <taxon>Enterococcus</taxon>
    </lineage>
</organism>
<gene>
    <name evidence="2" type="ORF">RV00_GL001104</name>
</gene>
<dbReference type="AlphaFoldDB" id="A0A1L8SX68"/>
<dbReference type="CDD" id="cd16443">
    <property type="entry name" value="LplA"/>
    <property type="match status" value="1"/>
</dbReference>
<dbReference type="GO" id="GO:0140096">
    <property type="term" value="F:catalytic activity, acting on a protein"/>
    <property type="evidence" value="ECO:0007669"/>
    <property type="project" value="UniProtKB-ARBA"/>
</dbReference>